<name>A0ABY4M029_9ACTN</name>
<reference evidence="2" key="1">
    <citation type="submission" date="2021-10" db="EMBL/GenBank/DDBJ databases">
        <title>Streptomyces nigrumlapis sp.nov.,an antimicrobial producing actinobacterium isolated from Black Gobi rocks.</title>
        <authorList>
            <person name="Wen Y."/>
            <person name="Zhang W."/>
            <person name="Liu X.G."/>
        </authorList>
    </citation>
    <scope>NUCLEOTIDE SEQUENCE</scope>
    <source>
        <strain evidence="2">ST13-2-2</strain>
    </source>
</reference>
<feature type="transmembrane region" description="Helical" evidence="1">
    <location>
        <begin position="53"/>
        <end position="76"/>
    </location>
</feature>
<keyword evidence="3" id="KW-1185">Reference proteome</keyword>
<proteinExistence type="predicted"/>
<evidence type="ECO:0000256" key="1">
    <source>
        <dbReference type="SAM" id="Phobius"/>
    </source>
</evidence>
<feature type="transmembrane region" description="Helical" evidence="1">
    <location>
        <begin position="138"/>
        <end position="158"/>
    </location>
</feature>
<protein>
    <submittedName>
        <fullName evidence="2">Uncharacterized protein</fullName>
    </submittedName>
</protein>
<feature type="transmembrane region" description="Helical" evidence="1">
    <location>
        <begin position="115"/>
        <end position="132"/>
    </location>
</feature>
<accession>A0ABY4M029</accession>
<dbReference type="RefSeq" id="WP_248861896.1">
    <property type="nucleotide sequence ID" value="NZ_CP086322.1"/>
</dbReference>
<gene>
    <name evidence="2" type="ORF">K9S39_03685</name>
</gene>
<dbReference type="EMBL" id="CP086322">
    <property type="protein sequence ID" value="UQA91104.1"/>
    <property type="molecule type" value="Genomic_DNA"/>
</dbReference>
<evidence type="ECO:0000313" key="3">
    <source>
        <dbReference type="Proteomes" id="UP000830115"/>
    </source>
</evidence>
<dbReference type="Proteomes" id="UP000830115">
    <property type="component" value="Chromosome"/>
</dbReference>
<feature type="transmembrane region" description="Helical" evidence="1">
    <location>
        <begin position="82"/>
        <end position="103"/>
    </location>
</feature>
<evidence type="ECO:0000313" key="2">
    <source>
        <dbReference type="EMBL" id="UQA91104.1"/>
    </source>
</evidence>
<keyword evidence="1" id="KW-0812">Transmembrane</keyword>
<sequence>MEFAAGAGLVAGLAGTVVMTAVMMTGRAMGMTNMDIALLTGGMMTGDKKRARILGMMLHFVMMGTVVFGLLYAAVFHWLGSAGALTGVLVGLAHGLMVGMMAMPMMAAAHPRMQGGSGGFTLAAPGFMGVGYGKGTPIGLLVGHMLFGLVAALVYAAMV</sequence>
<keyword evidence="1" id="KW-1133">Transmembrane helix</keyword>
<keyword evidence="1" id="KW-0472">Membrane</keyword>
<organism evidence="2 3">
    <name type="scientific">Streptomyces halobius</name>
    <dbReference type="NCBI Taxonomy" id="2879846"/>
    <lineage>
        <taxon>Bacteria</taxon>
        <taxon>Bacillati</taxon>
        <taxon>Actinomycetota</taxon>
        <taxon>Actinomycetes</taxon>
        <taxon>Kitasatosporales</taxon>
        <taxon>Streptomycetaceae</taxon>
        <taxon>Streptomyces</taxon>
    </lineage>
</organism>
<feature type="transmembrane region" description="Helical" evidence="1">
    <location>
        <begin position="6"/>
        <end position="24"/>
    </location>
</feature>